<dbReference type="Pfam" id="PF14280">
    <property type="entry name" value="DUF4365"/>
    <property type="match status" value="1"/>
</dbReference>
<evidence type="ECO:0000313" key="2">
    <source>
        <dbReference type="EMBL" id="MFC3876696.1"/>
    </source>
</evidence>
<dbReference type="RefSeq" id="WP_386097843.1">
    <property type="nucleotide sequence ID" value="NZ_JBHSAT010000004.1"/>
</dbReference>
<reference evidence="3" key="1">
    <citation type="journal article" date="2019" name="Int. J. Syst. Evol. Microbiol.">
        <title>The Global Catalogue of Microorganisms (GCM) 10K type strain sequencing project: providing services to taxonomists for standard genome sequencing and annotation.</title>
        <authorList>
            <consortium name="The Broad Institute Genomics Platform"/>
            <consortium name="The Broad Institute Genome Sequencing Center for Infectious Disease"/>
            <person name="Wu L."/>
            <person name="Ma J."/>
        </authorList>
    </citation>
    <scope>NUCLEOTIDE SEQUENCE [LARGE SCALE GENOMIC DNA]</scope>
    <source>
        <strain evidence="3">CECT 8979</strain>
    </source>
</reference>
<comment type="caution">
    <text evidence="2">The sequence shown here is derived from an EMBL/GenBank/DDBJ whole genome shotgun (WGS) entry which is preliminary data.</text>
</comment>
<sequence>MEHYQRLIKKNEATGIRVVLQYVREFWESGWQENEARNDKGIDGRILLHKKGIELGVGINCQVKCGFNYISSVNSDEIRISISNQEKFLKHLDYWHQQHDPTILVFVNPFKRQRDKSGNPLKGENGKFLTIENRLNPKAWWVNLKDASILPEDTSTIIAIPKKNTFGEHSKGDFLKLIRPLVKIQGLFNLALNKYSKALLNSDSLKKDAKSFYQSWKSGLDNGKMYCRAVDAHIRISKTGWNHITASRRGKERRVNSFRLLGVAKQIIEEAEKAILIDQNKWWFELEQKYGLRARIETAQGQSIVQVVLLRRKSVNKEKGTWWFYSVHYRT</sequence>
<evidence type="ECO:0000259" key="1">
    <source>
        <dbReference type="Pfam" id="PF14280"/>
    </source>
</evidence>
<feature type="domain" description="DUF4365" evidence="1">
    <location>
        <begin position="13"/>
        <end position="174"/>
    </location>
</feature>
<gene>
    <name evidence="2" type="ORF">ACFOSX_05575</name>
</gene>
<name>A0ABV8AJ00_9FLAO</name>
<dbReference type="Proteomes" id="UP001595812">
    <property type="component" value="Unassembled WGS sequence"/>
</dbReference>
<organism evidence="2 3">
    <name type="scientific">Winogradskyella maritima</name>
    <dbReference type="NCBI Taxonomy" id="1517766"/>
    <lineage>
        <taxon>Bacteria</taxon>
        <taxon>Pseudomonadati</taxon>
        <taxon>Bacteroidota</taxon>
        <taxon>Flavobacteriia</taxon>
        <taxon>Flavobacteriales</taxon>
        <taxon>Flavobacteriaceae</taxon>
        <taxon>Winogradskyella</taxon>
    </lineage>
</organism>
<dbReference type="EMBL" id="JBHSAT010000004">
    <property type="protein sequence ID" value="MFC3876696.1"/>
    <property type="molecule type" value="Genomic_DNA"/>
</dbReference>
<dbReference type="InterPro" id="IPR025375">
    <property type="entry name" value="DUF4365"/>
</dbReference>
<evidence type="ECO:0000313" key="3">
    <source>
        <dbReference type="Proteomes" id="UP001595812"/>
    </source>
</evidence>
<protein>
    <submittedName>
        <fullName evidence="2">DUF4365 domain-containing protein</fullName>
    </submittedName>
</protein>
<keyword evidence="3" id="KW-1185">Reference proteome</keyword>
<proteinExistence type="predicted"/>
<accession>A0ABV8AJ00</accession>